<gene>
    <name evidence="1" type="ORF">N4S67_09140</name>
</gene>
<dbReference type="RefSeq" id="WP_260992627.1">
    <property type="nucleotide sequence ID" value="NZ_JAODWD010000002.1"/>
</dbReference>
<reference evidence="2" key="1">
    <citation type="submission" date="2023-07" db="EMBL/GenBank/DDBJ databases">
        <authorList>
            <person name="Deng Y."/>
            <person name="Zhang Y.-Q."/>
        </authorList>
    </citation>
    <scope>NUCLEOTIDE SEQUENCE [LARGE SCALE GENOMIC DNA]</scope>
    <source>
        <strain evidence="2">CPCC 205710</strain>
    </source>
</reference>
<evidence type="ECO:0000313" key="2">
    <source>
        <dbReference type="Proteomes" id="UP001206639"/>
    </source>
</evidence>
<protein>
    <submittedName>
        <fullName evidence="1">DUF2889 domain-containing protein</fullName>
    </submittedName>
</protein>
<accession>A0ABT2MAG1</accession>
<proteinExistence type="predicted"/>
<keyword evidence="2" id="KW-1185">Reference proteome</keyword>
<organism evidence="1 2">
    <name type="scientific">Mycobacterium deserti</name>
    <dbReference type="NCBI Taxonomy" id="2978347"/>
    <lineage>
        <taxon>Bacteria</taxon>
        <taxon>Bacillati</taxon>
        <taxon>Actinomycetota</taxon>
        <taxon>Actinomycetes</taxon>
        <taxon>Mycobacteriales</taxon>
        <taxon>Mycobacteriaceae</taxon>
        <taxon>Mycobacterium</taxon>
    </lineage>
</organism>
<sequence length="327" mass="34506">MPFVSDIVGPQHPVRTDAPLAAGALRRTSTIDTHPAGPGASHVDLRARDVAAAGDGVNVLGDVRVRAHLAERVIEDIGSTPPDVRLAQLLGNRIGPGFRATVATLLPDEVARSSLLHLLLDDWVGAALVAGYSVQHAAIVAGVEEKLPAGTADRMAGICAGFAPQASLVGYARRNGTIPSVHGPVAPPIGAAGLHPVEPLRAHGMRRLRRLDLCPVDESSAQFDAHFRDSHVDGDGVETIVHEYTVAGSVQTSTRTVTAVTADVRVLPWQECPQAIGSAARIRGMTLGEMRERIRREFVGTSTCTHLNDTLRAIADLDALLDLRAGL</sequence>
<dbReference type="Proteomes" id="UP001206639">
    <property type="component" value="Unassembled WGS sequence"/>
</dbReference>
<dbReference type="InterPro" id="IPR021312">
    <property type="entry name" value="DUF2889"/>
</dbReference>
<comment type="caution">
    <text evidence="1">The sequence shown here is derived from an EMBL/GenBank/DDBJ whole genome shotgun (WGS) entry which is preliminary data.</text>
</comment>
<dbReference type="EMBL" id="JAODWD010000002">
    <property type="protein sequence ID" value="MCT7658584.1"/>
    <property type="molecule type" value="Genomic_DNA"/>
</dbReference>
<dbReference type="Pfam" id="PF11136">
    <property type="entry name" value="DUF2889"/>
    <property type="match status" value="1"/>
</dbReference>
<name>A0ABT2MAG1_9MYCO</name>
<evidence type="ECO:0000313" key="1">
    <source>
        <dbReference type="EMBL" id="MCT7658584.1"/>
    </source>
</evidence>